<dbReference type="CDD" id="cd06170">
    <property type="entry name" value="LuxR_C_like"/>
    <property type="match status" value="1"/>
</dbReference>
<evidence type="ECO:0000256" key="3">
    <source>
        <dbReference type="PROSITE-ProRule" id="PRU00169"/>
    </source>
</evidence>
<evidence type="ECO:0000256" key="2">
    <source>
        <dbReference type="ARBA" id="ARBA00023125"/>
    </source>
</evidence>
<dbReference type="InterPro" id="IPR036388">
    <property type="entry name" value="WH-like_DNA-bd_sf"/>
</dbReference>
<feature type="domain" description="HTH luxR-type" evidence="4">
    <location>
        <begin position="149"/>
        <end position="214"/>
    </location>
</feature>
<feature type="modified residue" description="4-aspartylphosphate" evidence="3">
    <location>
        <position position="58"/>
    </location>
</feature>
<dbReference type="SMART" id="SM00448">
    <property type="entry name" value="REC"/>
    <property type="match status" value="1"/>
</dbReference>
<dbReference type="eggNOG" id="COG2197">
    <property type="taxonomic scope" value="Bacteria"/>
</dbReference>
<dbReference type="PROSITE" id="PS50043">
    <property type="entry name" value="HTH_LUXR_2"/>
    <property type="match status" value="1"/>
</dbReference>
<evidence type="ECO:0000259" key="5">
    <source>
        <dbReference type="PROSITE" id="PS50110"/>
    </source>
</evidence>
<gene>
    <name evidence="6" type="ORF">HMPREF3208_00919</name>
</gene>
<dbReference type="SUPFAM" id="SSF52172">
    <property type="entry name" value="CheY-like"/>
    <property type="match status" value="1"/>
</dbReference>
<comment type="caution">
    <text evidence="6">The sequence shown here is derived from an EMBL/GenBank/DDBJ whole genome shotgun (WGS) entry which is preliminary data.</text>
</comment>
<feature type="domain" description="Response regulatory" evidence="5">
    <location>
        <begin position="4"/>
        <end position="123"/>
    </location>
</feature>
<dbReference type="EMBL" id="LRQB01000053">
    <property type="protein sequence ID" value="KXA20080.1"/>
    <property type="molecule type" value="Genomic_DNA"/>
</dbReference>
<dbReference type="Gene3D" id="1.10.10.10">
    <property type="entry name" value="Winged helix-like DNA-binding domain superfamily/Winged helix DNA-binding domain"/>
    <property type="match status" value="1"/>
</dbReference>
<dbReference type="AlphaFoldDB" id="A0A133NUW2"/>
<dbReference type="Gene3D" id="3.40.50.2300">
    <property type="match status" value="1"/>
</dbReference>
<dbReference type="PANTHER" id="PTHR43214:SF43">
    <property type="entry name" value="TWO-COMPONENT RESPONSE REGULATOR"/>
    <property type="match status" value="1"/>
</dbReference>
<dbReference type="InterPro" id="IPR058245">
    <property type="entry name" value="NreC/VraR/RcsB-like_REC"/>
</dbReference>
<dbReference type="SUPFAM" id="SSF46894">
    <property type="entry name" value="C-terminal effector domain of the bipartite response regulators"/>
    <property type="match status" value="1"/>
</dbReference>
<dbReference type="InterPro" id="IPR011006">
    <property type="entry name" value="CheY-like_superfamily"/>
</dbReference>
<dbReference type="PROSITE" id="PS50110">
    <property type="entry name" value="RESPONSE_REGULATORY"/>
    <property type="match status" value="1"/>
</dbReference>
<dbReference type="RefSeq" id="WP_004129674.1">
    <property type="nucleotide sequence ID" value="NZ_KQ956862.1"/>
</dbReference>
<dbReference type="InterPro" id="IPR000792">
    <property type="entry name" value="Tscrpt_reg_LuxR_C"/>
</dbReference>
<dbReference type="PRINTS" id="PR00038">
    <property type="entry name" value="HTHLUXR"/>
</dbReference>
<dbReference type="GO" id="GO:0006355">
    <property type="term" value="P:regulation of DNA-templated transcription"/>
    <property type="evidence" value="ECO:0007669"/>
    <property type="project" value="InterPro"/>
</dbReference>
<dbReference type="PROSITE" id="PS00622">
    <property type="entry name" value="HTH_LUXR_1"/>
    <property type="match status" value="1"/>
</dbReference>
<organism evidence="6 7">
    <name type="scientific">Gardnerella vaginalis</name>
    <dbReference type="NCBI Taxonomy" id="2702"/>
    <lineage>
        <taxon>Bacteria</taxon>
        <taxon>Bacillati</taxon>
        <taxon>Actinomycetota</taxon>
        <taxon>Actinomycetes</taxon>
        <taxon>Bifidobacteriales</taxon>
        <taxon>Bifidobacteriaceae</taxon>
        <taxon>Gardnerella</taxon>
    </lineage>
</organism>
<keyword evidence="1 3" id="KW-0597">Phosphoprotein</keyword>
<keyword evidence="2" id="KW-0238">DNA-binding</keyword>
<dbReference type="Pfam" id="PF00072">
    <property type="entry name" value="Response_reg"/>
    <property type="match status" value="1"/>
</dbReference>
<dbReference type="InterPro" id="IPR039420">
    <property type="entry name" value="WalR-like"/>
</dbReference>
<name>A0A133NUW2_GARVA</name>
<dbReference type="CDD" id="cd17535">
    <property type="entry name" value="REC_NarL-like"/>
    <property type="match status" value="1"/>
</dbReference>
<dbReference type="InterPro" id="IPR001789">
    <property type="entry name" value="Sig_transdc_resp-reg_receiver"/>
</dbReference>
<dbReference type="SMART" id="SM00421">
    <property type="entry name" value="HTH_LUXR"/>
    <property type="match status" value="1"/>
</dbReference>
<dbReference type="OrthoDB" id="9808843at2"/>
<dbReference type="PATRIC" id="fig|2702.100.peg.899"/>
<evidence type="ECO:0000313" key="7">
    <source>
        <dbReference type="Proteomes" id="UP000070687"/>
    </source>
</evidence>
<protein>
    <submittedName>
        <fullName evidence="6">Transcriptional regulator, LuxR family</fullName>
    </submittedName>
</protein>
<proteinExistence type="predicted"/>
<evidence type="ECO:0000256" key="1">
    <source>
        <dbReference type="ARBA" id="ARBA00022553"/>
    </source>
</evidence>
<dbReference type="InterPro" id="IPR016032">
    <property type="entry name" value="Sig_transdc_resp-reg_C-effctor"/>
</dbReference>
<dbReference type="GO" id="GO:0000160">
    <property type="term" value="P:phosphorelay signal transduction system"/>
    <property type="evidence" value="ECO:0007669"/>
    <property type="project" value="InterPro"/>
</dbReference>
<evidence type="ECO:0000313" key="6">
    <source>
        <dbReference type="EMBL" id="KXA20080.1"/>
    </source>
</evidence>
<dbReference type="Pfam" id="PF00196">
    <property type="entry name" value="GerE"/>
    <property type="match status" value="1"/>
</dbReference>
<evidence type="ECO:0000259" key="4">
    <source>
        <dbReference type="PROSITE" id="PS50043"/>
    </source>
</evidence>
<dbReference type="Proteomes" id="UP000070687">
    <property type="component" value="Unassembled WGS sequence"/>
</dbReference>
<accession>A0A133NUW2</accession>
<reference evidence="6 7" key="1">
    <citation type="submission" date="2016-01" db="EMBL/GenBank/DDBJ databases">
        <authorList>
            <person name="Oliw E.H."/>
        </authorList>
    </citation>
    <scope>NUCLEOTIDE SEQUENCE [LARGE SCALE GENOMIC DNA]</scope>
    <source>
        <strain evidence="6 7">PSS_7772B</strain>
    </source>
</reference>
<sequence length="217" mass="24505">MNTTYAIVDNDTLVLRYMQLLLKSRLPENFVCAWMCSSAKQAIHRCVTENTPDVLLVDMSMREMSGVDVIKAIRERNSNIVLIGITSYMLDEYVLQVAKSGGQALVHKDNLSDVVAAIQSRATSYGCPELPQYIDYFHTPQESFNMISQLPKTSVLSPQESEIMRLCKQGYSTKEIADQLNVKVSTVNTHLRRIYGKLHVRSRMQALAALAKYSHDI</sequence>
<dbReference type="GO" id="GO:0003677">
    <property type="term" value="F:DNA binding"/>
    <property type="evidence" value="ECO:0007669"/>
    <property type="project" value="UniProtKB-KW"/>
</dbReference>
<dbReference type="PANTHER" id="PTHR43214">
    <property type="entry name" value="TWO-COMPONENT RESPONSE REGULATOR"/>
    <property type="match status" value="1"/>
</dbReference>